<dbReference type="Pfam" id="PF17186">
    <property type="entry name" value="Lipocalin_9"/>
    <property type="match status" value="1"/>
</dbReference>
<proteinExistence type="predicted"/>
<name>A0A3E0TY93_9GAMM</name>
<evidence type="ECO:0000259" key="1">
    <source>
        <dbReference type="Pfam" id="PF07143"/>
    </source>
</evidence>
<dbReference type="AlphaFoldDB" id="A0A3E0TY93"/>
<dbReference type="InterPro" id="IPR010791">
    <property type="entry name" value="AttH_dom"/>
</dbReference>
<accession>A0A3E0TY93</accession>
<dbReference type="Pfam" id="PF07143">
    <property type="entry name" value="CrtC"/>
    <property type="match status" value="1"/>
</dbReference>
<evidence type="ECO:0000313" key="2">
    <source>
        <dbReference type="EMBL" id="REL29333.1"/>
    </source>
</evidence>
<comment type="caution">
    <text evidence="2">The sequence shown here is derived from an EMBL/GenBank/DDBJ whole genome shotgun (WGS) entry which is preliminary data.</text>
</comment>
<keyword evidence="3" id="KW-1185">Reference proteome</keyword>
<dbReference type="PROSITE" id="PS51257">
    <property type="entry name" value="PROKAR_LIPOPROTEIN"/>
    <property type="match status" value="1"/>
</dbReference>
<dbReference type="PANTHER" id="PTHR38591">
    <property type="entry name" value="HYDROLASE"/>
    <property type="match status" value="1"/>
</dbReference>
<feature type="domain" description="AttH" evidence="1">
    <location>
        <begin position="69"/>
        <end position="250"/>
    </location>
</feature>
<dbReference type="EMBL" id="QUOT01000001">
    <property type="protein sequence ID" value="REL29333.1"/>
    <property type="molecule type" value="Genomic_DNA"/>
</dbReference>
<evidence type="ECO:0000313" key="3">
    <source>
        <dbReference type="Proteomes" id="UP000256899"/>
    </source>
</evidence>
<dbReference type="InterPro" id="IPR023374">
    <property type="entry name" value="AttH-like_dom_sf"/>
</dbReference>
<dbReference type="SUPFAM" id="SSF159245">
    <property type="entry name" value="AttH-like"/>
    <property type="match status" value="1"/>
</dbReference>
<reference evidence="3" key="1">
    <citation type="submission" date="2018-08" db="EMBL/GenBank/DDBJ databases">
        <title>Thalassotalea euphylliae genome.</title>
        <authorList>
            <person name="Summers S."/>
            <person name="Rice S.A."/>
            <person name="Freckelton M.L."/>
            <person name="Nedved B.T."/>
            <person name="Hadfield M.G."/>
        </authorList>
    </citation>
    <scope>NUCLEOTIDE SEQUENCE [LARGE SCALE GENOMIC DNA]</scope>
    <source>
        <strain evidence="3">H3</strain>
    </source>
</reference>
<dbReference type="Proteomes" id="UP000256899">
    <property type="component" value="Unassembled WGS sequence"/>
</dbReference>
<protein>
    <submittedName>
        <fullName evidence="2">ABC transporter</fullName>
    </submittedName>
</protein>
<gene>
    <name evidence="2" type="ORF">DXX94_00550</name>
</gene>
<dbReference type="PANTHER" id="PTHR38591:SF1">
    <property type="entry name" value="BLL1000 PROTEIN"/>
    <property type="match status" value="1"/>
</dbReference>
<organism evidence="2 3">
    <name type="scientific">Thalassotalea euphylliae</name>
    <dbReference type="NCBI Taxonomy" id="1655234"/>
    <lineage>
        <taxon>Bacteria</taxon>
        <taxon>Pseudomonadati</taxon>
        <taxon>Pseudomonadota</taxon>
        <taxon>Gammaproteobacteria</taxon>
        <taxon>Alteromonadales</taxon>
        <taxon>Colwelliaceae</taxon>
        <taxon>Thalassotalea</taxon>
    </lineage>
</organism>
<sequence length="397" mass="44618">MDRITVKSQSLSMLMIVAMLFILGCQPVNKTNNKAGESSAWQTASGEPVKKGVPLVFPQDHGAHPNQGIEWWYLTANLTATNGETFGVQWTLFRTLMPMHKTAEKLTEPSIKDHSTQTQLNWWDNNLYFAHFAVQHQQQHVAFERFARAGQVSVRHTPFIAEIDNWRLASQGRSFLPLTLNAAHGDYQLNISLSDSPRVLHGEQGYSQKTGAGHASYYYSYPFLAVNGELTFAGKKYQVSGNAWYDREWSASLLSQEQLGWDWFSLVQDEASQNAHEMMSAKVHNKESTDSVKGLMVFCIRGATQTYDYCSGSKISKHGKVSQINQGDVDIIVVDTVTMDGRKYPRKWQVKVPDLPAISIESVTRDSRNQLTFPYWEGRVKASGGFNGLGYAELTGY</sequence>
<dbReference type="Gene3D" id="2.40.370.10">
    <property type="entry name" value="AttH-like domain"/>
    <property type="match status" value="2"/>
</dbReference>